<dbReference type="PANTHER" id="PTHR33880">
    <property type="entry name" value="EXPRESSED PROTEIN"/>
    <property type="match status" value="1"/>
</dbReference>
<feature type="chain" id="PRO_5032636249" evidence="1">
    <location>
        <begin position="27"/>
        <end position="243"/>
    </location>
</feature>
<name>A0A843WXR0_COLES</name>
<dbReference type="PROSITE" id="PS51257">
    <property type="entry name" value="PROKAR_LIPOPROTEIN"/>
    <property type="match status" value="1"/>
</dbReference>
<evidence type="ECO:0000313" key="2">
    <source>
        <dbReference type="EMBL" id="MQM09255.1"/>
    </source>
</evidence>
<reference evidence="2" key="1">
    <citation type="submission" date="2017-07" db="EMBL/GenBank/DDBJ databases">
        <title>Taro Niue Genome Assembly and Annotation.</title>
        <authorList>
            <person name="Atibalentja N."/>
            <person name="Keating K."/>
            <person name="Fields C.J."/>
        </authorList>
    </citation>
    <scope>NUCLEOTIDE SEQUENCE</scope>
    <source>
        <strain evidence="2">Niue_2</strain>
        <tissue evidence="2">Leaf</tissue>
    </source>
</reference>
<accession>A0A843WXR0</accession>
<dbReference type="Proteomes" id="UP000652761">
    <property type="component" value="Unassembled WGS sequence"/>
</dbReference>
<organism evidence="2 3">
    <name type="scientific">Colocasia esculenta</name>
    <name type="common">Wild taro</name>
    <name type="synonym">Arum esculentum</name>
    <dbReference type="NCBI Taxonomy" id="4460"/>
    <lineage>
        <taxon>Eukaryota</taxon>
        <taxon>Viridiplantae</taxon>
        <taxon>Streptophyta</taxon>
        <taxon>Embryophyta</taxon>
        <taxon>Tracheophyta</taxon>
        <taxon>Spermatophyta</taxon>
        <taxon>Magnoliopsida</taxon>
        <taxon>Liliopsida</taxon>
        <taxon>Araceae</taxon>
        <taxon>Aroideae</taxon>
        <taxon>Colocasieae</taxon>
        <taxon>Colocasia</taxon>
    </lineage>
</organism>
<feature type="signal peptide" evidence="1">
    <location>
        <begin position="1"/>
        <end position="26"/>
    </location>
</feature>
<evidence type="ECO:0000313" key="3">
    <source>
        <dbReference type="Proteomes" id="UP000652761"/>
    </source>
</evidence>
<keyword evidence="3" id="KW-1185">Reference proteome</keyword>
<gene>
    <name evidence="2" type="ORF">Taro_042129</name>
</gene>
<dbReference type="OrthoDB" id="406551at2759"/>
<protein>
    <submittedName>
        <fullName evidence="2">Uncharacterized protein</fullName>
    </submittedName>
</protein>
<evidence type="ECO:0000256" key="1">
    <source>
        <dbReference type="SAM" id="SignalP"/>
    </source>
</evidence>
<dbReference type="PANTHER" id="PTHR33880:SF19">
    <property type="entry name" value="EXPRESSED PROTEIN"/>
    <property type="match status" value="1"/>
</dbReference>
<dbReference type="AlphaFoldDB" id="A0A843WXR0"/>
<sequence>MRTTESTPFLFFLLLLSCSRPQLAAAAPSDPTPARWPEQFHSLMYMNVSAAGKLYIVDLWYDWPNGRNFNIMQQQLSDVLYDLEWDNGTSFYYTLGPQGSCLPRRFPVGIPRPDFLQEGATYLGRVTTDGFLCDLWVKLDFIWYYEDVATKRPVRWDFFDGISQHVMTFEVGAVLDDPHWQAPGYCFPQDEKAGAGDGEGSPGREVESDLSGFAGALRRLSLLNRGSSPAHLFESTQLAGFSK</sequence>
<dbReference type="EMBL" id="NMUH01004329">
    <property type="protein sequence ID" value="MQM09255.1"/>
    <property type="molecule type" value="Genomic_DNA"/>
</dbReference>
<comment type="caution">
    <text evidence="2">The sequence shown here is derived from an EMBL/GenBank/DDBJ whole genome shotgun (WGS) entry which is preliminary data.</text>
</comment>
<dbReference type="InterPro" id="IPR038941">
    <property type="entry name" value="At4g14100-like"/>
</dbReference>
<keyword evidence="1" id="KW-0732">Signal</keyword>
<proteinExistence type="predicted"/>